<evidence type="ECO:0000256" key="1">
    <source>
        <dbReference type="SAM" id="MobiDB-lite"/>
    </source>
</evidence>
<protein>
    <submittedName>
        <fullName evidence="2">Uncharacterized protein</fullName>
    </submittedName>
</protein>
<dbReference type="EMBL" id="JARKIE010000005">
    <property type="protein sequence ID" value="KAJ7707404.1"/>
    <property type="molecule type" value="Genomic_DNA"/>
</dbReference>
<proteinExistence type="predicted"/>
<name>A0AAD7GXR7_MYCRO</name>
<accession>A0AAD7GXR7</accession>
<gene>
    <name evidence="2" type="ORF">B0H17DRAFT_1125217</name>
</gene>
<sequence>MSAREALIGQLASLPSETSTLSFLQEQDLFGRLSALLSATIEASTLNVRQNDVTIYEAESRHDWESGTPFFTISTIKRTTRFHRMSSLHSIIQTGSSQSPVTALAHGATKGAVAAGELKTSTNAKAGSAGEDSEDNVEKKSNTKVLQNPFALSITAEPADVQHRTLQTAQSCSDDLILPHVTVARQKHTDAKDKGLNQGRMSLVSLRQAGGLYPHGVEIDKTESPLQAFQFATFLLRLRDDQERLKGLARAKLDEGVDAEKLARWRESCSGGPRIIEFN</sequence>
<organism evidence="2 3">
    <name type="scientific">Mycena rosella</name>
    <name type="common">Pink bonnet</name>
    <name type="synonym">Agaricus rosellus</name>
    <dbReference type="NCBI Taxonomy" id="1033263"/>
    <lineage>
        <taxon>Eukaryota</taxon>
        <taxon>Fungi</taxon>
        <taxon>Dikarya</taxon>
        <taxon>Basidiomycota</taxon>
        <taxon>Agaricomycotina</taxon>
        <taxon>Agaricomycetes</taxon>
        <taxon>Agaricomycetidae</taxon>
        <taxon>Agaricales</taxon>
        <taxon>Marasmiineae</taxon>
        <taxon>Mycenaceae</taxon>
        <taxon>Mycena</taxon>
    </lineage>
</organism>
<dbReference type="Proteomes" id="UP001221757">
    <property type="component" value="Unassembled WGS sequence"/>
</dbReference>
<evidence type="ECO:0000313" key="2">
    <source>
        <dbReference type="EMBL" id="KAJ7707404.1"/>
    </source>
</evidence>
<feature type="region of interest" description="Disordered" evidence="1">
    <location>
        <begin position="122"/>
        <end position="141"/>
    </location>
</feature>
<dbReference type="AlphaFoldDB" id="A0AAD7GXR7"/>
<keyword evidence="3" id="KW-1185">Reference proteome</keyword>
<comment type="caution">
    <text evidence="2">The sequence shown here is derived from an EMBL/GenBank/DDBJ whole genome shotgun (WGS) entry which is preliminary data.</text>
</comment>
<evidence type="ECO:0000313" key="3">
    <source>
        <dbReference type="Proteomes" id="UP001221757"/>
    </source>
</evidence>
<reference evidence="2" key="1">
    <citation type="submission" date="2023-03" db="EMBL/GenBank/DDBJ databases">
        <title>Massive genome expansion in bonnet fungi (Mycena s.s.) driven by repeated elements and novel gene families across ecological guilds.</title>
        <authorList>
            <consortium name="Lawrence Berkeley National Laboratory"/>
            <person name="Harder C.B."/>
            <person name="Miyauchi S."/>
            <person name="Viragh M."/>
            <person name="Kuo A."/>
            <person name="Thoen E."/>
            <person name="Andreopoulos B."/>
            <person name="Lu D."/>
            <person name="Skrede I."/>
            <person name="Drula E."/>
            <person name="Henrissat B."/>
            <person name="Morin E."/>
            <person name="Kohler A."/>
            <person name="Barry K."/>
            <person name="LaButti K."/>
            <person name="Morin E."/>
            <person name="Salamov A."/>
            <person name="Lipzen A."/>
            <person name="Mereny Z."/>
            <person name="Hegedus B."/>
            <person name="Baldrian P."/>
            <person name="Stursova M."/>
            <person name="Weitz H."/>
            <person name="Taylor A."/>
            <person name="Grigoriev I.V."/>
            <person name="Nagy L.G."/>
            <person name="Martin F."/>
            <person name="Kauserud H."/>
        </authorList>
    </citation>
    <scope>NUCLEOTIDE SEQUENCE</scope>
    <source>
        <strain evidence="2">CBHHK067</strain>
    </source>
</reference>